<dbReference type="Proteomes" id="UP000199397">
    <property type="component" value="Unassembled WGS sequence"/>
</dbReference>
<protein>
    <submittedName>
        <fullName evidence="3">Esterase/lipase</fullName>
    </submittedName>
</protein>
<dbReference type="PANTHER" id="PTHR11614">
    <property type="entry name" value="PHOSPHOLIPASE-RELATED"/>
    <property type="match status" value="1"/>
</dbReference>
<dbReference type="InterPro" id="IPR051044">
    <property type="entry name" value="MAG_DAG_Lipase"/>
</dbReference>
<dbReference type="AlphaFoldDB" id="A0A1H4GKG3"/>
<dbReference type="OrthoDB" id="5416147at2"/>
<keyword evidence="4" id="KW-1185">Reference proteome</keyword>
<feature type="chain" id="PRO_5011668068" evidence="1">
    <location>
        <begin position="19"/>
        <end position="325"/>
    </location>
</feature>
<feature type="domain" description="Serine aminopeptidase S33" evidence="2">
    <location>
        <begin position="73"/>
        <end position="280"/>
    </location>
</feature>
<dbReference type="Pfam" id="PF12146">
    <property type="entry name" value="Hydrolase_4"/>
    <property type="match status" value="1"/>
</dbReference>
<reference evidence="3 4" key="1">
    <citation type="submission" date="2016-10" db="EMBL/GenBank/DDBJ databases">
        <authorList>
            <person name="de Groot N.N."/>
        </authorList>
    </citation>
    <scope>NUCLEOTIDE SEQUENCE [LARGE SCALE GENOMIC DNA]</scope>
    <source>
        <strain evidence="3 4">DSM 21228</strain>
    </source>
</reference>
<dbReference type="RefSeq" id="WP_093070800.1">
    <property type="nucleotide sequence ID" value="NZ_FNQP01000035.1"/>
</dbReference>
<gene>
    <name evidence="3" type="ORF">SAMN05660964_03550</name>
</gene>
<name>A0A1H4GKG3_9GAMM</name>
<dbReference type="InterPro" id="IPR029058">
    <property type="entry name" value="AB_hydrolase_fold"/>
</dbReference>
<evidence type="ECO:0000313" key="3">
    <source>
        <dbReference type="EMBL" id="SEB10129.1"/>
    </source>
</evidence>
<dbReference type="InterPro" id="IPR022742">
    <property type="entry name" value="Hydrolase_4"/>
</dbReference>
<accession>A0A1H4GKG3</accession>
<proteinExistence type="predicted"/>
<feature type="signal peptide" evidence="1">
    <location>
        <begin position="1"/>
        <end position="18"/>
    </location>
</feature>
<evidence type="ECO:0000256" key="1">
    <source>
        <dbReference type="SAM" id="SignalP"/>
    </source>
</evidence>
<keyword evidence="1" id="KW-0732">Signal</keyword>
<dbReference type="EMBL" id="FNQP01000035">
    <property type="protein sequence ID" value="SEB10129.1"/>
    <property type="molecule type" value="Genomic_DNA"/>
</dbReference>
<organism evidence="3 4">
    <name type="scientific">Thiothrix caldifontis</name>
    <dbReference type="NCBI Taxonomy" id="525918"/>
    <lineage>
        <taxon>Bacteria</taxon>
        <taxon>Pseudomonadati</taxon>
        <taxon>Pseudomonadota</taxon>
        <taxon>Gammaproteobacteria</taxon>
        <taxon>Thiotrichales</taxon>
        <taxon>Thiotrichaceae</taxon>
        <taxon>Thiothrix</taxon>
    </lineage>
</organism>
<evidence type="ECO:0000313" key="4">
    <source>
        <dbReference type="Proteomes" id="UP000199397"/>
    </source>
</evidence>
<dbReference type="SUPFAM" id="SSF53474">
    <property type="entry name" value="alpha/beta-Hydrolases"/>
    <property type="match status" value="1"/>
</dbReference>
<dbReference type="STRING" id="525918.SAMN05660964_03550"/>
<dbReference type="Gene3D" id="3.40.50.1820">
    <property type="entry name" value="alpha/beta hydrolase"/>
    <property type="match status" value="1"/>
</dbReference>
<sequence length="325" mass="35829">MIKRFLIVALSLMVVFLAGPTAERDLRIKPVQLPDDIDQYLAVSEASLPDIIPGAEKTVVWANPTQTRTPLSIVYLHGYSSTRQETAPLSDMLAKRLGANLFYTRLSGHGRDGEALAQASINDWLNDAHEALAIGKRLGERVIVIGTSTGGTLATWLAVQDNSEAVLAYVLISPNFRPYDAKSEMLLWPWGKYIAQLVVGKEYAWTPHNPQHAHYWTHRYPTTALVNMMGLVDLVRDSALESITKPVLVLYSPQDTIVAPAEIEHHYARIGSQTKTIHAIRNSGDPDNHLLAGNTLAPNNTPHITNLILDFVAKLPTPPKAVMVK</sequence>
<evidence type="ECO:0000259" key="2">
    <source>
        <dbReference type="Pfam" id="PF12146"/>
    </source>
</evidence>